<evidence type="ECO:0000313" key="1">
    <source>
        <dbReference type="EMBL" id="SFB62764.1"/>
    </source>
</evidence>
<keyword evidence="3" id="KW-1185">Reference proteome</keyword>
<dbReference type="Proteomes" id="UP000198861">
    <property type="component" value="Unassembled WGS sequence"/>
</dbReference>
<reference evidence="2 4" key="2">
    <citation type="submission" date="2016-10" db="EMBL/GenBank/DDBJ databases">
        <authorList>
            <person name="de Groot N.N."/>
        </authorList>
    </citation>
    <scope>NUCLEOTIDE SEQUENCE [LARGE SCALE GENOMIC DNA]</scope>
    <source>
        <strain evidence="2 4">DSM 381</strain>
    </source>
</reference>
<reference evidence="1 3" key="1">
    <citation type="submission" date="2016-10" db="EMBL/GenBank/DDBJ databases">
        <authorList>
            <person name="Varghese N."/>
            <person name="Submissions S."/>
        </authorList>
    </citation>
    <scope>NUCLEOTIDE SEQUENCE [LARGE SCALE GENOMIC DNA]</scope>
    <source>
        <strain evidence="1 3">DSM 282</strain>
    </source>
</reference>
<dbReference type="Proteomes" id="UP000199579">
    <property type="component" value="Unassembled WGS sequence"/>
</dbReference>
<protein>
    <submittedName>
        <fullName evidence="2">Uncharacterized protein</fullName>
    </submittedName>
</protein>
<proteinExistence type="predicted"/>
<organism evidence="2 4">
    <name type="scientific">Azotobacter beijerinckii</name>
    <dbReference type="NCBI Taxonomy" id="170623"/>
    <lineage>
        <taxon>Bacteria</taxon>
        <taxon>Pseudomonadati</taxon>
        <taxon>Pseudomonadota</taxon>
        <taxon>Gammaproteobacteria</taxon>
        <taxon>Pseudomonadales</taxon>
        <taxon>Pseudomonadaceae</taxon>
        <taxon>Azotobacter</taxon>
    </lineage>
</organism>
<accession>A0A1I4FVR6</accession>
<name>A0A1I4FVR6_9GAMM</name>
<sequence>MAIVTIYEYWEGHFREQIAKSIDLPKKEDLKIDEFGDLCIYRNAILHNLGKGSKDFKRLKIFTWFKHGEQINIDIIRLDFIVSKLKDALASYV</sequence>
<evidence type="ECO:0000313" key="2">
    <source>
        <dbReference type="EMBL" id="SFL21270.1"/>
    </source>
</evidence>
<evidence type="ECO:0000313" key="4">
    <source>
        <dbReference type="Proteomes" id="UP000199579"/>
    </source>
</evidence>
<evidence type="ECO:0000313" key="3">
    <source>
        <dbReference type="Proteomes" id="UP000198861"/>
    </source>
</evidence>
<dbReference type="EMBL" id="FOKJ01000132">
    <property type="protein sequence ID" value="SFB62764.1"/>
    <property type="molecule type" value="Genomic_DNA"/>
</dbReference>
<dbReference type="EMBL" id="FOSX01000074">
    <property type="protein sequence ID" value="SFL21270.1"/>
    <property type="molecule type" value="Genomic_DNA"/>
</dbReference>
<gene>
    <name evidence="1" type="ORF">SAMN04244571_04445</name>
    <name evidence="2" type="ORF">SAMN04244574_03548</name>
</gene>
<dbReference type="AlphaFoldDB" id="A0A1I4FVR6"/>